<dbReference type="AlphaFoldDB" id="A0A8X6HYY1"/>
<name>A0A8X6HYY1_TRICU</name>
<evidence type="ECO:0000313" key="1">
    <source>
        <dbReference type="EMBL" id="GFR31130.1"/>
    </source>
</evidence>
<evidence type="ECO:0000313" key="2">
    <source>
        <dbReference type="Proteomes" id="UP000887116"/>
    </source>
</evidence>
<sequence length="69" mass="8241">MLAVCEHRISKYDSVLELMILCSELAIIWRQRVSWKLAWRLLGERGREHALSRCLEDRDYGGRECSRFE</sequence>
<accession>A0A8X6HYY1</accession>
<proteinExistence type="predicted"/>
<reference evidence="1" key="1">
    <citation type="submission" date="2020-07" db="EMBL/GenBank/DDBJ databases">
        <title>Multicomponent nature underlies the extraordinary mechanical properties of spider dragline silk.</title>
        <authorList>
            <person name="Kono N."/>
            <person name="Nakamura H."/>
            <person name="Mori M."/>
            <person name="Yoshida Y."/>
            <person name="Ohtoshi R."/>
            <person name="Malay A.D."/>
            <person name="Moran D.A.P."/>
            <person name="Tomita M."/>
            <person name="Numata K."/>
            <person name="Arakawa K."/>
        </authorList>
    </citation>
    <scope>NUCLEOTIDE SEQUENCE</scope>
</reference>
<gene>
    <name evidence="1" type="ORF">TNCT_398101</name>
</gene>
<comment type="caution">
    <text evidence="1">The sequence shown here is derived from an EMBL/GenBank/DDBJ whole genome shotgun (WGS) entry which is preliminary data.</text>
</comment>
<dbReference type="EMBL" id="BMAO01009481">
    <property type="protein sequence ID" value="GFR31130.1"/>
    <property type="molecule type" value="Genomic_DNA"/>
</dbReference>
<keyword evidence="2" id="KW-1185">Reference proteome</keyword>
<organism evidence="1 2">
    <name type="scientific">Trichonephila clavata</name>
    <name type="common">Joro spider</name>
    <name type="synonym">Nephila clavata</name>
    <dbReference type="NCBI Taxonomy" id="2740835"/>
    <lineage>
        <taxon>Eukaryota</taxon>
        <taxon>Metazoa</taxon>
        <taxon>Ecdysozoa</taxon>
        <taxon>Arthropoda</taxon>
        <taxon>Chelicerata</taxon>
        <taxon>Arachnida</taxon>
        <taxon>Araneae</taxon>
        <taxon>Araneomorphae</taxon>
        <taxon>Entelegynae</taxon>
        <taxon>Araneoidea</taxon>
        <taxon>Nephilidae</taxon>
        <taxon>Trichonephila</taxon>
    </lineage>
</organism>
<dbReference type="Proteomes" id="UP000887116">
    <property type="component" value="Unassembled WGS sequence"/>
</dbReference>
<dbReference type="OrthoDB" id="10377949at2759"/>
<protein>
    <submittedName>
        <fullName evidence="1">Uncharacterized protein</fullName>
    </submittedName>
</protein>